<evidence type="ECO:0000256" key="5">
    <source>
        <dbReference type="SAM" id="MobiDB-lite"/>
    </source>
</evidence>
<feature type="transmembrane region" description="Helical" evidence="6">
    <location>
        <begin position="284"/>
        <end position="301"/>
    </location>
</feature>
<proteinExistence type="predicted"/>
<evidence type="ECO:0000313" key="8">
    <source>
        <dbReference type="EMBL" id="OJJ64814.1"/>
    </source>
</evidence>
<name>A0A1L9TZE7_9EURO</name>
<organism evidence="8 9">
    <name type="scientific">Aspergillus sydowii CBS 593.65</name>
    <dbReference type="NCBI Taxonomy" id="1036612"/>
    <lineage>
        <taxon>Eukaryota</taxon>
        <taxon>Fungi</taxon>
        <taxon>Dikarya</taxon>
        <taxon>Ascomycota</taxon>
        <taxon>Pezizomycotina</taxon>
        <taxon>Eurotiomycetes</taxon>
        <taxon>Eurotiomycetidae</taxon>
        <taxon>Eurotiales</taxon>
        <taxon>Aspergillaceae</taxon>
        <taxon>Aspergillus</taxon>
        <taxon>Aspergillus subgen. Nidulantes</taxon>
    </lineage>
</organism>
<evidence type="ECO:0000256" key="2">
    <source>
        <dbReference type="ARBA" id="ARBA00022692"/>
    </source>
</evidence>
<accession>A0A1L9TZE7</accession>
<dbReference type="PANTHER" id="PTHR23501">
    <property type="entry name" value="MAJOR FACILITATOR SUPERFAMILY"/>
    <property type="match status" value="1"/>
</dbReference>
<feature type="transmembrane region" description="Helical" evidence="6">
    <location>
        <begin position="389"/>
        <end position="408"/>
    </location>
</feature>
<dbReference type="PANTHER" id="PTHR23501:SF149">
    <property type="entry name" value="MULTIDRUG TRANSPORTER, PUTATIVE (AFU_ORTHOLOGUE AFUA_5G10430)-RELATED"/>
    <property type="match status" value="1"/>
</dbReference>
<dbReference type="InterPro" id="IPR036259">
    <property type="entry name" value="MFS_trans_sf"/>
</dbReference>
<evidence type="ECO:0000256" key="4">
    <source>
        <dbReference type="ARBA" id="ARBA00023136"/>
    </source>
</evidence>
<dbReference type="Proteomes" id="UP000184356">
    <property type="component" value="Unassembled WGS sequence"/>
</dbReference>
<dbReference type="OrthoDB" id="2351791at2759"/>
<comment type="subcellular location">
    <subcellularLocation>
        <location evidence="1">Membrane</location>
        <topology evidence="1">Multi-pass membrane protein</topology>
    </subcellularLocation>
</comment>
<dbReference type="RefSeq" id="XP_040708620.1">
    <property type="nucleotide sequence ID" value="XM_040841268.1"/>
</dbReference>
<protein>
    <recommendedName>
        <fullName evidence="7">Major facilitator superfamily (MFS) profile domain-containing protein</fullName>
    </recommendedName>
</protein>
<feature type="domain" description="Major facilitator superfamily (MFS) profile" evidence="7">
    <location>
        <begin position="60"/>
        <end position="556"/>
    </location>
</feature>
<feature type="transmembrane region" description="Helical" evidence="6">
    <location>
        <begin position="252"/>
        <end position="272"/>
    </location>
</feature>
<feature type="transmembrane region" description="Helical" evidence="6">
    <location>
        <begin position="536"/>
        <end position="555"/>
    </location>
</feature>
<dbReference type="InterPro" id="IPR011701">
    <property type="entry name" value="MFS"/>
</dbReference>
<feature type="transmembrane region" description="Helical" evidence="6">
    <location>
        <begin position="214"/>
        <end position="232"/>
    </location>
</feature>
<feature type="transmembrane region" description="Helical" evidence="6">
    <location>
        <begin position="357"/>
        <end position="377"/>
    </location>
</feature>
<dbReference type="AlphaFoldDB" id="A0A1L9TZE7"/>
<keyword evidence="2 6" id="KW-0812">Transmembrane</keyword>
<evidence type="ECO:0000259" key="7">
    <source>
        <dbReference type="PROSITE" id="PS50850"/>
    </source>
</evidence>
<sequence length="556" mass="61332">MRSEFIEIGHADDGFRAQLHQNTSTENPAEGIFLQRPSFAESFEDLESNVWRPRVKEWLVLSCVSLVAMLDAFDATMMVPIIPVLSAVFEQPLRSVLWVDTSYFLASAASKPLFAMLSEVFGQGPILIAAVVITTAGTGVCSGSLDLPSLVAGRLFQGAGNGGAMAVSLLLVTDLIPYPHRLRFSDYICRAWAFGAMLGPVSGGLFGQYGNWNWTFYFSYIFCALSLLVAPFAIDLRDCKIISRRAVREMDWIGAVLISIGIGSLLAGISGVGRPSIEWDDWRILVSSCVGGVVMVCLVLYESVWVSHPMFNFGIFSSISTIMLYIGCLLHGILVLWHLHYLSMYVFLVKKSSTPLTGLGIIAITAPALPILFFTAKMWGGRYPFRPRWIIRAGWVLNLLSSGCFMLLNPNTPTPGWVFILCATGVSHALLISGHNICSNPESPTRKRKEKDSRKPTLGVRSSSPAFAIVMYSVLRTWGMCIAIPVGGCIVLTQMVQELHQNPTEFSESLAWQDEIRLSQDNREELGHVFLCGFRLIWRFFMGVSTVGGLSSLLIR</sequence>
<evidence type="ECO:0000256" key="3">
    <source>
        <dbReference type="ARBA" id="ARBA00022989"/>
    </source>
</evidence>
<dbReference type="GeneID" id="63757341"/>
<dbReference type="GO" id="GO:0005886">
    <property type="term" value="C:plasma membrane"/>
    <property type="evidence" value="ECO:0007669"/>
    <property type="project" value="TreeGrafter"/>
</dbReference>
<dbReference type="GO" id="GO:0022857">
    <property type="term" value="F:transmembrane transporter activity"/>
    <property type="evidence" value="ECO:0007669"/>
    <property type="project" value="InterPro"/>
</dbReference>
<dbReference type="VEuPathDB" id="FungiDB:ASPSYDRAFT_142739"/>
<evidence type="ECO:0000313" key="9">
    <source>
        <dbReference type="Proteomes" id="UP000184356"/>
    </source>
</evidence>
<dbReference type="Pfam" id="PF07690">
    <property type="entry name" value="MFS_1"/>
    <property type="match status" value="1"/>
</dbReference>
<feature type="transmembrane region" description="Helical" evidence="6">
    <location>
        <begin position="187"/>
        <end position="208"/>
    </location>
</feature>
<dbReference type="EMBL" id="KV878582">
    <property type="protein sequence ID" value="OJJ64814.1"/>
    <property type="molecule type" value="Genomic_DNA"/>
</dbReference>
<dbReference type="Gene3D" id="1.20.1720.10">
    <property type="entry name" value="Multidrug resistance protein D"/>
    <property type="match status" value="1"/>
</dbReference>
<reference evidence="9" key="1">
    <citation type="journal article" date="2017" name="Genome Biol.">
        <title>Comparative genomics reveals high biological diversity and specific adaptations in the industrially and medically important fungal genus Aspergillus.</title>
        <authorList>
            <person name="de Vries R.P."/>
            <person name="Riley R."/>
            <person name="Wiebenga A."/>
            <person name="Aguilar-Osorio G."/>
            <person name="Amillis S."/>
            <person name="Uchima C.A."/>
            <person name="Anderluh G."/>
            <person name="Asadollahi M."/>
            <person name="Askin M."/>
            <person name="Barry K."/>
            <person name="Battaglia E."/>
            <person name="Bayram O."/>
            <person name="Benocci T."/>
            <person name="Braus-Stromeyer S.A."/>
            <person name="Caldana C."/>
            <person name="Canovas D."/>
            <person name="Cerqueira G.C."/>
            <person name="Chen F."/>
            <person name="Chen W."/>
            <person name="Choi C."/>
            <person name="Clum A."/>
            <person name="Dos Santos R.A."/>
            <person name="Damasio A.R."/>
            <person name="Diallinas G."/>
            <person name="Emri T."/>
            <person name="Fekete E."/>
            <person name="Flipphi M."/>
            <person name="Freyberg S."/>
            <person name="Gallo A."/>
            <person name="Gournas C."/>
            <person name="Habgood R."/>
            <person name="Hainaut M."/>
            <person name="Harispe M.L."/>
            <person name="Henrissat B."/>
            <person name="Hilden K.S."/>
            <person name="Hope R."/>
            <person name="Hossain A."/>
            <person name="Karabika E."/>
            <person name="Karaffa L."/>
            <person name="Karanyi Z."/>
            <person name="Krasevec N."/>
            <person name="Kuo A."/>
            <person name="Kusch H."/>
            <person name="LaButti K."/>
            <person name="Lagendijk E.L."/>
            <person name="Lapidus A."/>
            <person name="Levasseur A."/>
            <person name="Lindquist E."/>
            <person name="Lipzen A."/>
            <person name="Logrieco A.F."/>
            <person name="MacCabe A."/>
            <person name="Maekelae M.R."/>
            <person name="Malavazi I."/>
            <person name="Melin P."/>
            <person name="Meyer V."/>
            <person name="Mielnichuk N."/>
            <person name="Miskei M."/>
            <person name="Molnar A.P."/>
            <person name="Mule G."/>
            <person name="Ngan C.Y."/>
            <person name="Orejas M."/>
            <person name="Orosz E."/>
            <person name="Ouedraogo J.P."/>
            <person name="Overkamp K.M."/>
            <person name="Park H.-S."/>
            <person name="Perrone G."/>
            <person name="Piumi F."/>
            <person name="Punt P.J."/>
            <person name="Ram A.F."/>
            <person name="Ramon A."/>
            <person name="Rauscher S."/>
            <person name="Record E."/>
            <person name="Riano-Pachon D.M."/>
            <person name="Robert V."/>
            <person name="Roehrig J."/>
            <person name="Ruller R."/>
            <person name="Salamov A."/>
            <person name="Salih N.S."/>
            <person name="Samson R.A."/>
            <person name="Sandor E."/>
            <person name="Sanguinetti M."/>
            <person name="Schuetze T."/>
            <person name="Sepcic K."/>
            <person name="Shelest E."/>
            <person name="Sherlock G."/>
            <person name="Sophianopoulou V."/>
            <person name="Squina F.M."/>
            <person name="Sun H."/>
            <person name="Susca A."/>
            <person name="Todd R.B."/>
            <person name="Tsang A."/>
            <person name="Unkles S.E."/>
            <person name="van de Wiele N."/>
            <person name="van Rossen-Uffink D."/>
            <person name="Oliveira J.V."/>
            <person name="Vesth T.C."/>
            <person name="Visser J."/>
            <person name="Yu J.-H."/>
            <person name="Zhou M."/>
            <person name="Andersen M.R."/>
            <person name="Archer D.B."/>
            <person name="Baker S.E."/>
            <person name="Benoit I."/>
            <person name="Brakhage A.A."/>
            <person name="Braus G.H."/>
            <person name="Fischer R."/>
            <person name="Frisvad J.C."/>
            <person name="Goldman G.H."/>
            <person name="Houbraken J."/>
            <person name="Oakley B."/>
            <person name="Pocsi I."/>
            <person name="Scazzocchio C."/>
            <person name="Seiboth B."/>
            <person name="vanKuyk P.A."/>
            <person name="Wortman J."/>
            <person name="Dyer P.S."/>
            <person name="Grigoriev I.V."/>
        </authorList>
    </citation>
    <scope>NUCLEOTIDE SEQUENCE [LARGE SCALE GENOMIC DNA]</scope>
    <source>
        <strain evidence="9">CBS 593.65</strain>
    </source>
</reference>
<gene>
    <name evidence="8" type="ORF">ASPSYDRAFT_142739</name>
</gene>
<feature type="region of interest" description="Disordered" evidence="5">
    <location>
        <begin position="441"/>
        <end position="460"/>
    </location>
</feature>
<dbReference type="InterPro" id="IPR020846">
    <property type="entry name" value="MFS_dom"/>
</dbReference>
<dbReference type="PROSITE" id="PS50850">
    <property type="entry name" value="MFS"/>
    <property type="match status" value="1"/>
</dbReference>
<feature type="transmembrane region" description="Helical" evidence="6">
    <location>
        <begin position="151"/>
        <end position="175"/>
    </location>
</feature>
<keyword evidence="9" id="KW-1185">Reference proteome</keyword>
<evidence type="ECO:0000256" key="6">
    <source>
        <dbReference type="SAM" id="Phobius"/>
    </source>
</evidence>
<dbReference type="SUPFAM" id="SSF103473">
    <property type="entry name" value="MFS general substrate transporter"/>
    <property type="match status" value="1"/>
</dbReference>
<keyword evidence="3 6" id="KW-1133">Transmembrane helix</keyword>
<feature type="transmembrane region" description="Helical" evidence="6">
    <location>
        <begin position="414"/>
        <end position="437"/>
    </location>
</feature>
<evidence type="ECO:0000256" key="1">
    <source>
        <dbReference type="ARBA" id="ARBA00004141"/>
    </source>
</evidence>
<feature type="transmembrane region" description="Helical" evidence="6">
    <location>
        <begin position="313"/>
        <end position="337"/>
    </location>
</feature>
<dbReference type="STRING" id="1036612.A0A1L9TZE7"/>
<keyword evidence="4 6" id="KW-0472">Membrane</keyword>